<accession>A0A1V8M5A6</accession>
<sequence>MTDFWKETHLEIKKRLLSDSPKARESGGKIDGIVCPDCGKHEAYAYIEEPNVVMCHRMSQCGAKTLTRELYPDLFNTFEERFKPTPTNPRATAEAFLQARGIDTASLNFSQGSVTEKGKTYPTVSIEFDGVTFQRLIDYTGSNKTRLTTYKGECYETDSVIGAEEVYVVEGIFDALALEQSGLPAIATLSSVHNPEKCFKPGVNYVLGFDNDIAGIKALNKFKKYLTEHLISFDVRIPPNGKDWNDLLLSGDLSGDKKNETLTRCHWNGSLALANSAKDYYEKYCEQRPYSNMVFEFKGQTYKGSFELKDDGPEKHKVTRLLDCILDIAYSIEDASLQYESRLCHIINAVSNREGINTIRFKGADFSALNDFKSKLLQYRLLFFGNGYDLTLLAEYLFKKNPIKVRECQALGYDSHSDCYVFNNFMYDKNGNHHGIDRDGYFHQYRLKPFSGQDKSVTRIHNVDAGKFISDLHGAYGDKGMLALGFWIATCFSHLIFKEFGFFPFMSFHGDPHCGKTDLTTTLNRCFFIDSEGLAMSGANTKKGELRIISQKSSMVTAMLEGRKNDSRFQYDSILPLYNRNSLQVRAQTTNDNQVHDLKFTGALAFVQNVEQFVSKPAKERVVSIKFTHDGLDDTYKSWQQLKTYSPEQLAGIGHFILGNRVHFEKDINAVINETADYLRSKGVGIDRIAKNHAVAYAGVSLFMEIAKPAIKDDLLNFTLQSAMSKIETARSELLLADYFMECIDGFNEQQGVCRDDEHHLIVHMPTAIKSTNETWNKTELLEQLKLVDGFSGKKISRVIDKHKPKECWYFKTEKPTLQIYKHLQAL</sequence>
<dbReference type="Proteomes" id="UP000191980">
    <property type="component" value="Unassembled WGS sequence"/>
</dbReference>
<evidence type="ECO:0000313" key="3">
    <source>
        <dbReference type="Proteomes" id="UP000191980"/>
    </source>
</evidence>
<protein>
    <recommendedName>
        <fullName evidence="1">Toprim domain-containing protein</fullName>
    </recommendedName>
</protein>
<gene>
    <name evidence="2" type="ORF">AU255_02205</name>
</gene>
<dbReference type="EMBL" id="LPUF01000001">
    <property type="protein sequence ID" value="OQK16741.1"/>
    <property type="molecule type" value="Genomic_DNA"/>
</dbReference>
<feature type="domain" description="Toprim" evidence="1">
    <location>
        <begin position="164"/>
        <end position="241"/>
    </location>
</feature>
<dbReference type="CDD" id="cd01029">
    <property type="entry name" value="TOPRIM_primases"/>
    <property type="match status" value="1"/>
</dbReference>
<evidence type="ECO:0000313" key="2">
    <source>
        <dbReference type="EMBL" id="OQK16741.1"/>
    </source>
</evidence>
<dbReference type="STRING" id="1420851.AU255_02205"/>
<dbReference type="Gene3D" id="3.40.1360.10">
    <property type="match status" value="1"/>
</dbReference>
<dbReference type="PROSITE" id="PS50880">
    <property type="entry name" value="TOPRIM"/>
    <property type="match status" value="1"/>
</dbReference>
<dbReference type="InterPro" id="IPR006171">
    <property type="entry name" value="TOPRIM_dom"/>
</dbReference>
<dbReference type="Pfam" id="PF13155">
    <property type="entry name" value="Toprim_2"/>
    <property type="match status" value="1"/>
</dbReference>
<name>A0A1V8M5A6_9GAMM</name>
<dbReference type="SUPFAM" id="SSF56731">
    <property type="entry name" value="DNA primase core"/>
    <property type="match status" value="1"/>
</dbReference>
<dbReference type="AlphaFoldDB" id="A0A1V8M5A6"/>
<dbReference type="InterPro" id="IPR034154">
    <property type="entry name" value="TOPRIM_DnaG/twinkle"/>
</dbReference>
<reference evidence="2 3" key="1">
    <citation type="submission" date="2015-12" db="EMBL/GenBank/DDBJ databases">
        <authorList>
            <person name="Shamseldin A."/>
            <person name="Moawad H."/>
            <person name="Abd El-Rahim W.M."/>
            <person name="Sadowsky M.J."/>
        </authorList>
    </citation>
    <scope>NUCLEOTIDE SEQUENCE [LARGE SCALE GENOMIC DNA]</scope>
    <source>
        <strain evidence="2 3">WF1</strain>
    </source>
</reference>
<keyword evidence="3" id="KW-1185">Reference proteome</keyword>
<dbReference type="SMART" id="SM00493">
    <property type="entry name" value="TOPRIM"/>
    <property type="match status" value="1"/>
</dbReference>
<proteinExistence type="predicted"/>
<organism evidence="2 3">
    <name type="scientific">Methyloprofundus sedimenti</name>
    <dbReference type="NCBI Taxonomy" id="1420851"/>
    <lineage>
        <taxon>Bacteria</taxon>
        <taxon>Pseudomonadati</taxon>
        <taxon>Pseudomonadota</taxon>
        <taxon>Gammaproteobacteria</taxon>
        <taxon>Methylococcales</taxon>
        <taxon>Methylococcaceae</taxon>
        <taxon>Methyloprofundus</taxon>
    </lineage>
</organism>
<evidence type="ECO:0000259" key="1">
    <source>
        <dbReference type="PROSITE" id="PS50880"/>
    </source>
</evidence>
<comment type="caution">
    <text evidence="2">The sequence shown here is derived from an EMBL/GenBank/DDBJ whole genome shotgun (WGS) entry which is preliminary data.</text>
</comment>